<dbReference type="Proteomes" id="UP000286806">
    <property type="component" value="Unassembled WGS sequence"/>
</dbReference>
<reference evidence="2 3" key="1">
    <citation type="journal article" date="2019" name="Front. Microbiol.">
        <title>Genomes of Neutrophilic Sulfur-Oxidizing Chemolithoautotrophs Representing 9 Proteobacterial Species From 8 Genera.</title>
        <authorList>
            <person name="Watanabe T."/>
            <person name="Kojima H."/>
            <person name="Umezawa K."/>
            <person name="Hori C."/>
            <person name="Takasuka T.E."/>
            <person name="Kato Y."/>
            <person name="Fukui M."/>
        </authorList>
    </citation>
    <scope>NUCLEOTIDE SEQUENCE [LARGE SCALE GENOMIC DNA]</scope>
    <source>
        <strain evidence="2 3">TTN</strain>
    </source>
</reference>
<accession>A0A401JBK8</accession>
<name>A0A401JBK8_9PROT</name>
<protein>
    <submittedName>
        <fullName evidence="2">Uncharacterized protein</fullName>
    </submittedName>
</protein>
<organism evidence="2 3">
    <name type="scientific">Sulfuriferula multivorans</name>
    <dbReference type="NCBI Taxonomy" id="1559896"/>
    <lineage>
        <taxon>Bacteria</taxon>
        <taxon>Pseudomonadati</taxon>
        <taxon>Pseudomonadota</taxon>
        <taxon>Betaproteobacteria</taxon>
        <taxon>Nitrosomonadales</taxon>
        <taxon>Sulfuricellaceae</taxon>
        <taxon>Sulfuriferula</taxon>
    </lineage>
</organism>
<comment type="caution">
    <text evidence="2">The sequence shown here is derived from an EMBL/GenBank/DDBJ whole genome shotgun (WGS) entry which is preliminary data.</text>
</comment>
<sequence length="43" mass="5006">MCERRSLAAPLEREPYLGVDRRATGRRQEDDGTSTAFPWQRLI</sequence>
<dbReference type="EMBL" id="BGOW01000004">
    <property type="protein sequence ID" value="GBL45052.1"/>
    <property type="molecule type" value="Genomic_DNA"/>
</dbReference>
<evidence type="ECO:0000313" key="2">
    <source>
        <dbReference type="EMBL" id="GBL45052.1"/>
    </source>
</evidence>
<evidence type="ECO:0000313" key="3">
    <source>
        <dbReference type="Proteomes" id="UP000286806"/>
    </source>
</evidence>
<evidence type="ECO:0000256" key="1">
    <source>
        <dbReference type="SAM" id="MobiDB-lite"/>
    </source>
</evidence>
<proteinExistence type="predicted"/>
<gene>
    <name evidence="2" type="ORF">SFMTTN_0856</name>
</gene>
<feature type="compositionally biased region" description="Basic and acidic residues" evidence="1">
    <location>
        <begin position="1"/>
        <end position="30"/>
    </location>
</feature>
<dbReference type="AlphaFoldDB" id="A0A401JBK8"/>
<feature type="region of interest" description="Disordered" evidence="1">
    <location>
        <begin position="1"/>
        <end position="43"/>
    </location>
</feature>
<keyword evidence="3" id="KW-1185">Reference proteome</keyword>